<dbReference type="SMART" id="SM01027">
    <property type="entry name" value="Beta-Casp"/>
    <property type="match status" value="1"/>
</dbReference>
<dbReference type="InterPro" id="IPR001279">
    <property type="entry name" value="Metallo-B-lactamas"/>
</dbReference>
<keyword evidence="1 4" id="KW-0378">Hydrolase</keyword>
<reference evidence="4 5" key="1">
    <citation type="submission" date="2019-06" db="EMBL/GenBank/DDBJ databases">
        <title>Complete genome sequence of Antarcticibacterium flavum KCTC 52984T from an Antarctic marine sediment.</title>
        <authorList>
            <person name="Lee Y.M."/>
            <person name="Shin S.C."/>
        </authorList>
    </citation>
    <scope>NUCLEOTIDE SEQUENCE [LARGE SCALE GENOMIC DNA]</scope>
    <source>
        <strain evidence="4 5">KCTC 52984</strain>
    </source>
</reference>
<dbReference type="Pfam" id="PF10996">
    <property type="entry name" value="Beta-Casp"/>
    <property type="match status" value="1"/>
</dbReference>
<dbReference type="PANTHER" id="PTHR11203">
    <property type="entry name" value="CLEAVAGE AND POLYADENYLATION SPECIFICITY FACTOR FAMILY MEMBER"/>
    <property type="match status" value="1"/>
</dbReference>
<evidence type="ECO:0000259" key="3">
    <source>
        <dbReference type="SMART" id="SM01027"/>
    </source>
</evidence>
<dbReference type="KEGG" id="afla:FHG64_03680"/>
<dbReference type="SMART" id="SM00849">
    <property type="entry name" value="Lactamase_B"/>
    <property type="match status" value="1"/>
</dbReference>
<dbReference type="CDD" id="cd16295">
    <property type="entry name" value="TTHA0252-CPSF-like_MBL-fold"/>
    <property type="match status" value="1"/>
</dbReference>
<proteinExistence type="predicted"/>
<dbReference type="SUPFAM" id="SSF56281">
    <property type="entry name" value="Metallo-hydrolase/oxidoreductase"/>
    <property type="match status" value="1"/>
</dbReference>
<dbReference type="AlphaFoldDB" id="A0A5B7X007"/>
<dbReference type="Gene3D" id="3.60.15.10">
    <property type="entry name" value="Ribonuclease Z/Hydroxyacylglutathione hydrolase-like"/>
    <property type="match status" value="1"/>
</dbReference>
<dbReference type="Proteomes" id="UP000309016">
    <property type="component" value="Chromosome"/>
</dbReference>
<dbReference type="InterPro" id="IPR036866">
    <property type="entry name" value="RibonucZ/Hydroxyglut_hydro"/>
</dbReference>
<accession>A0A5B7X007</accession>
<dbReference type="Pfam" id="PF07521">
    <property type="entry name" value="RMMBL"/>
    <property type="match status" value="1"/>
</dbReference>
<feature type="domain" description="Metallo-beta-lactamase" evidence="2">
    <location>
        <begin position="18"/>
        <end position="247"/>
    </location>
</feature>
<dbReference type="InterPro" id="IPR011108">
    <property type="entry name" value="RMMBL"/>
</dbReference>
<dbReference type="InterPro" id="IPR050698">
    <property type="entry name" value="MBL"/>
</dbReference>
<gene>
    <name evidence="4" type="ORF">FHG64_03680</name>
</gene>
<dbReference type="OrthoDB" id="9803916at2"/>
<dbReference type="GO" id="GO:0016787">
    <property type="term" value="F:hydrolase activity"/>
    <property type="evidence" value="ECO:0007669"/>
    <property type="project" value="UniProtKB-KW"/>
</dbReference>
<evidence type="ECO:0000259" key="2">
    <source>
        <dbReference type="SMART" id="SM00849"/>
    </source>
</evidence>
<keyword evidence="5" id="KW-1185">Reference proteome</keyword>
<dbReference type="GO" id="GO:0004521">
    <property type="term" value="F:RNA endonuclease activity"/>
    <property type="evidence" value="ECO:0007669"/>
    <property type="project" value="TreeGrafter"/>
</dbReference>
<dbReference type="EMBL" id="CP040812">
    <property type="protein sequence ID" value="QCY68565.1"/>
    <property type="molecule type" value="Genomic_DNA"/>
</dbReference>
<dbReference type="Pfam" id="PF00753">
    <property type="entry name" value="Lactamase_B"/>
    <property type="match status" value="1"/>
</dbReference>
<evidence type="ECO:0000256" key="1">
    <source>
        <dbReference type="ARBA" id="ARBA00022801"/>
    </source>
</evidence>
<protein>
    <submittedName>
        <fullName evidence="4">MBL fold metallo-hydrolase</fullName>
    </submittedName>
</protein>
<dbReference type="Gene3D" id="3.40.50.10890">
    <property type="match status" value="1"/>
</dbReference>
<organism evidence="4 5">
    <name type="scientific">Antarcticibacterium flavum</name>
    <dbReference type="NCBI Taxonomy" id="2058175"/>
    <lineage>
        <taxon>Bacteria</taxon>
        <taxon>Pseudomonadati</taxon>
        <taxon>Bacteroidota</taxon>
        <taxon>Flavobacteriia</taxon>
        <taxon>Flavobacteriales</taxon>
        <taxon>Flavobacteriaceae</taxon>
        <taxon>Antarcticibacterium</taxon>
    </lineage>
</organism>
<name>A0A5B7X007_9FLAO</name>
<feature type="domain" description="Beta-Casp" evidence="3">
    <location>
        <begin position="252"/>
        <end position="371"/>
    </location>
</feature>
<dbReference type="RefSeq" id="WP_139065151.1">
    <property type="nucleotide sequence ID" value="NZ_CP040812.1"/>
</dbReference>
<evidence type="ECO:0000313" key="5">
    <source>
        <dbReference type="Proteomes" id="UP000309016"/>
    </source>
</evidence>
<dbReference type="PANTHER" id="PTHR11203:SF37">
    <property type="entry name" value="INTEGRATOR COMPLEX SUBUNIT 11"/>
    <property type="match status" value="1"/>
</dbReference>
<evidence type="ECO:0000313" key="4">
    <source>
        <dbReference type="EMBL" id="QCY68565.1"/>
    </source>
</evidence>
<sequence length="465" mass="52692">MKTQQVKIHFLGAAGTVTGSKFLLETGAGNILIDCGMFQGLKELRLLNWKPFPFPPKEIDLIVLTHGHLDHTGFLPRLSREGYKGKITGTAPTLAIAKVILQDSAQIQEEEAKQANEDDTGTHHPSLPLYTVRDAEATIKNFQPVEPGQWHIFNESIKYRFQTNGHIIGSSFIELEIFGKIFLFSGDVGRENDTLLEPPKKPEWADYLFLESTYGNRLHPPEETDSILIKTIQEILEKKGNLIIPSFAVERMQTLMVRLWKLYKAGKIPPIPVFVDSPMGNNVLAVFQNFSSWHKLSLQEFIEMQKHFRIITSYKDTWNTIDDPRSKVVIAGSGMVTGGRILTYLRYLIEDDKNIIMLAGFQAEGTRGRQLLEGAHEIKIFGKFCAVKAKILHIQNLSAHADQGELLEWISQLKNIPEQVFLIHGEETARDALRVKIKDLYKWKVQLPALNEVVTIQLTTSEQEN</sequence>
<dbReference type="InterPro" id="IPR022712">
    <property type="entry name" value="Beta_Casp"/>
</dbReference>